<dbReference type="EMBL" id="JBBNAG010000011">
    <property type="protein sequence ID" value="KAK9094629.1"/>
    <property type="molecule type" value="Genomic_DNA"/>
</dbReference>
<evidence type="ECO:0000313" key="2">
    <source>
        <dbReference type="EMBL" id="KAK9094629.1"/>
    </source>
</evidence>
<organism evidence="2 3">
    <name type="scientific">Stephania cephalantha</name>
    <dbReference type="NCBI Taxonomy" id="152367"/>
    <lineage>
        <taxon>Eukaryota</taxon>
        <taxon>Viridiplantae</taxon>
        <taxon>Streptophyta</taxon>
        <taxon>Embryophyta</taxon>
        <taxon>Tracheophyta</taxon>
        <taxon>Spermatophyta</taxon>
        <taxon>Magnoliopsida</taxon>
        <taxon>Ranunculales</taxon>
        <taxon>Menispermaceae</taxon>
        <taxon>Menispermoideae</taxon>
        <taxon>Cissampelideae</taxon>
        <taxon>Stephania</taxon>
    </lineage>
</organism>
<feature type="region of interest" description="Disordered" evidence="1">
    <location>
        <begin position="47"/>
        <end position="115"/>
    </location>
</feature>
<evidence type="ECO:0000256" key="1">
    <source>
        <dbReference type="SAM" id="MobiDB-lite"/>
    </source>
</evidence>
<feature type="compositionally biased region" description="Basic and acidic residues" evidence="1">
    <location>
        <begin position="47"/>
        <end position="78"/>
    </location>
</feature>
<reference evidence="2 3" key="1">
    <citation type="submission" date="2024-01" db="EMBL/GenBank/DDBJ databases">
        <title>Genome assemblies of Stephania.</title>
        <authorList>
            <person name="Yang L."/>
        </authorList>
    </citation>
    <scope>NUCLEOTIDE SEQUENCE [LARGE SCALE GENOMIC DNA]</scope>
    <source>
        <strain evidence="2">JXDWG</strain>
        <tissue evidence="2">Leaf</tissue>
    </source>
</reference>
<protein>
    <submittedName>
        <fullName evidence="2">Uncharacterized protein</fullName>
    </submittedName>
</protein>
<feature type="region of interest" description="Disordered" evidence="1">
    <location>
        <begin position="146"/>
        <end position="219"/>
    </location>
</feature>
<name>A0AAP0ETD8_9MAGN</name>
<gene>
    <name evidence="2" type="ORF">Scep_026098</name>
</gene>
<evidence type="ECO:0000313" key="3">
    <source>
        <dbReference type="Proteomes" id="UP001419268"/>
    </source>
</evidence>
<dbReference type="Proteomes" id="UP001419268">
    <property type="component" value="Unassembled WGS sequence"/>
</dbReference>
<sequence length="313" mass="34086">MAVTTRKFDLCHVSGQGRLWDPLVEMRMSESRVEMLIVEKSICGECGEPKHERGTRLESRADRGGKKEIGKRDDREGESTAAVTTGDGREQRSAAVGQGGCVARRRSDGGQGGCAAARRWRTATAEVGSGGDRTSGSVAVQRELMAGDVDAGEGLDGRQRRGSSDAGSGVARQRRRREGSDERVRSAAKARECGAGERPAAASARQRQRRGERRGGALSTGRMRDFDEIATTRWRDLGVGCRVRKSRRERDVLRFAISRGLEGRGLVLNPMSFMVVRRYSPGPWMVHSRPGLGLGGRGLVLDPGLWMTHSRKG</sequence>
<keyword evidence="3" id="KW-1185">Reference proteome</keyword>
<dbReference type="AlphaFoldDB" id="A0AAP0ETD8"/>
<feature type="compositionally biased region" description="Basic and acidic residues" evidence="1">
    <location>
        <begin position="178"/>
        <end position="195"/>
    </location>
</feature>
<accession>A0AAP0ETD8</accession>
<proteinExistence type="predicted"/>
<comment type="caution">
    <text evidence="2">The sequence shown here is derived from an EMBL/GenBank/DDBJ whole genome shotgun (WGS) entry which is preliminary data.</text>
</comment>